<dbReference type="EMBL" id="MU006110">
    <property type="protein sequence ID" value="KAF2835314.1"/>
    <property type="molecule type" value="Genomic_DNA"/>
</dbReference>
<protein>
    <submittedName>
        <fullName evidence="1">Uncharacterized protein</fullName>
    </submittedName>
</protein>
<gene>
    <name evidence="1" type="ORF">M501DRAFT_462682</name>
</gene>
<name>A0A9P4S360_9PEZI</name>
<dbReference type="Proteomes" id="UP000799429">
    <property type="component" value="Unassembled WGS sequence"/>
</dbReference>
<reference evidence="1" key="1">
    <citation type="journal article" date="2020" name="Stud. Mycol.">
        <title>101 Dothideomycetes genomes: a test case for predicting lifestyles and emergence of pathogens.</title>
        <authorList>
            <person name="Haridas S."/>
            <person name="Albert R."/>
            <person name="Binder M."/>
            <person name="Bloem J."/>
            <person name="Labutti K."/>
            <person name="Salamov A."/>
            <person name="Andreopoulos B."/>
            <person name="Baker S."/>
            <person name="Barry K."/>
            <person name="Bills G."/>
            <person name="Bluhm B."/>
            <person name="Cannon C."/>
            <person name="Castanera R."/>
            <person name="Culley D."/>
            <person name="Daum C."/>
            <person name="Ezra D."/>
            <person name="Gonzalez J."/>
            <person name="Henrissat B."/>
            <person name="Kuo A."/>
            <person name="Liang C."/>
            <person name="Lipzen A."/>
            <person name="Lutzoni F."/>
            <person name="Magnuson J."/>
            <person name="Mondo S."/>
            <person name="Nolan M."/>
            <person name="Ohm R."/>
            <person name="Pangilinan J."/>
            <person name="Park H.-J."/>
            <person name="Ramirez L."/>
            <person name="Alfaro M."/>
            <person name="Sun H."/>
            <person name="Tritt A."/>
            <person name="Yoshinaga Y."/>
            <person name="Zwiers L.-H."/>
            <person name="Turgeon B."/>
            <person name="Goodwin S."/>
            <person name="Spatafora J."/>
            <person name="Crous P."/>
            <person name="Grigoriev I."/>
        </authorList>
    </citation>
    <scope>NUCLEOTIDE SEQUENCE</scope>
    <source>
        <strain evidence="1">CBS 101060</strain>
    </source>
</reference>
<accession>A0A9P4S360</accession>
<evidence type="ECO:0000313" key="2">
    <source>
        <dbReference type="Proteomes" id="UP000799429"/>
    </source>
</evidence>
<keyword evidence="2" id="KW-1185">Reference proteome</keyword>
<comment type="caution">
    <text evidence="1">The sequence shown here is derived from an EMBL/GenBank/DDBJ whole genome shotgun (WGS) entry which is preliminary data.</text>
</comment>
<dbReference type="AlphaFoldDB" id="A0A9P4S360"/>
<organism evidence="1 2">
    <name type="scientific">Patellaria atrata CBS 101060</name>
    <dbReference type="NCBI Taxonomy" id="1346257"/>
    <lineage>
        <taxon>Eukaryota</taxon>
        <taxon>Fungi</taxon>
        <taxon>Dikarya</taxon>
        <taxon>Ascomycota</taxon>
        <taxon>Pezizomycotina</taxon>
        <taxon>Dothideomycetes</taxon>
        <taxon>Dothideomycetes incertae sedis</taxon>
        <taxon>Patellariales</taxon>
        <taxon>Patellariaceae</taxon>
        <taxon>Patellaria</taxon>
    </lineage>
</organism>
<sequence length="161" mass="18124">MIVMSSPLNGGVWYPEAKPNDKGNCFNCDTDLASAGKARKSKHLLLYARQKRIAHLITEHYIPNDLTIPDRQYFCYSCAGYIDNKIIWEAHSYSHLENLRLFYGVITIYSIVIQAGTWSSCEAISSVSMGRDEGEVWRGSVFTKGSRVHITTDGCAENPIR</sequence>
<proteinExistence type="predicted"/>
<evidence type="ECO:0000313" key="1">
    <source>
        <dbReference type="EMBL" id="KAF2835314.1"/>
    </source>
</evidence>